<dbReference type="EMBL" id="CAAHFG010000004">
    <property type="protein sequence ID" value="VGO17441.1"/>
    <property type="molecule type" value="Genomic_DNA"/>
</dbReference>
<dbReference type="RefSeq" id="WP_136082916.1">
    <property type="nucleotide sequence ID" value="NZ_CAAHFG010000004.1"/>
</dbReference>
<evidence type="ECO:0000313" key="2">
    <source>
        <dbReference type="Proteomes" id="UP000366872"/>
    </source>
</evidence>
<protein>
    <submittedName>
        <fullName evidence="1">Uncharacterized protein</fullName>
    </submittedName>
</protein>
<organism evidence="1 2">
    <name type="scientific">Pontiella desulfatans</name>
    <dbReference type="NCBI Taxonomy" id="2750659"/>
    <lineage>
        <taxon>Bacteria</taxon>
        <taxon>Pseudomonadati</taxon>
        <taxon>Kiritimatiellota</taxon>
        <taxon>Kiritimatiellia</taxon>
        <taxon>Kiritimatiellales</taxon>
        <taxon>Pontiellaceae</taxon>
        <taxon>Pontiella</taxon>
    </lineage>
</organism>
<dbReference type="Proteomes" id="UP000366872">
    <property type="component" value="Unassembled WGS sequence"/>
</dbReference>
<keyword evidence="2" id="KW-1185">Reference proteome</keyword>
<sequence length="70" mass="8399">MKDPIVEEVRKHRMEHTNRFDGDLHRICEDLRKTEKGLSDRVVKRSPRKLTDHAPLFRVAEEPSEYRVED</sequence>
<reference evidence="1 2" key="1">
    <citation type="submission" date="2019-04" db="EMBL/GenBank/DDBJ databases">
        <authorList>
            <person name="Van Vliet M D."/>
        </authorList>
    </citation>
    <scope>NUCLEOTIDE SEQUENCE [LARGE SCALE GENOMIC DNA]</scope>
    <source>
        <strain evidence="1 2">F1</strain>
    </source>
</reference>
<name>A0A6C2UDE7_PONDE</name>
<gene>
    <name evidence="1" type="ORF">PDESU_06037</name>
</gene>
<proteinExistence type="predicted"/>
<accession>A0A6C2UDE7</accession>
<dbReference type="AlphaFoldDB" id="A0A6C2UDE7"/>
<evidence type="ECO:0000313" key="1">
    <source>
        <dbReference type="EMBL" id="VGO17441.1"/>
    </source>
</evidence>